<dbReference type="NCBIfam" id="NF041000">
    <property type="entry name" value="ATPase_ComGA"/>
    <property type="match status" value="1"/>
</dbReference>
<evidence type="ECO:0000259" key="4">
    <source>
        <dbReference type="Pfam" id="PF00437"/>
    </source>
</evidence>
<protein>
    <submittedName>
        <fullName evidence="5">Competence protein ComG</fullName>
    </submittedName>
</protein>
<dbReference type="Gene3D" id="3.30.450.90">
    <property type="match status" value="1"/>
</dbReference>
<gene>
    <name evidence="5" type="ORF">BSQ49_08300</name>
</gene>
<dbReference type="EMBL" id="CP018176">
    <property type="protein sequence ID" value="AUJ30187.1"/>
    <property type="molecule type" value="Genomic_DNA"/>
</dbReference>
<dbReference type="RefSeq" id="WP_057870090.1">
    <property type="nucleotide sequence ID" value="NZ_CP018176.1"/>
</dbReference>
<dbReference type="AlphaFoldDB" id="A0A3Q8CXV5"/>
<dbReference type="InterPro" id="IPR027417">
    <property type="entry name" value="P-loop_NTPase"/>
</dbReference>
<dbReference type="KEGG" id="lhw:BSQ49_08300"/>
<dbReference type="Proteomes" id="UP000314960">
    <property type="component" value="Chromosome"/>
</dbReference>
<dbReference type="GO" id="GO:0005524">
    <property type="term" value="F:ATP binding"/>
    <property type="evidence" value="ECO:0007669"/>
    <property type="project" value="UniProtKB-KW"/>
</dbReference>
<keyword evidence="3" id="KW-0067">ATP-binding</keyword>
<keyword evidence="2" id="KW-0547">Nucleotide-binding</keyword>
<evidence type="ECO:0000256" key="1">
    <source>
        <dbReference type="ARBA" id="ARBA00006611"/>
    </source>
</evidence>
<dbReference type="Gene3D" id="3.40.50.300">
    <property type="entry name" value="P-loop containing nucleotide triphosphate hydrolases"/>
    <property type="match status" value="1"/>
</dbReference>
<accession>A0A3Q8CXV5</accession>
<proteinExistence type="inferred from homology"/>
<dbReference type="CDD" id="cd01129">
    <property type="entry name" value="PulE-GspE-like"/>
    <property type="match status" value="1"/>
</dbReference>
<evidence type="ECO:0000313" key="6">
    <source>
        <dbReference type="Proteomes" id="UP000314960"/>
    </source>
</evidence>
<dbReference type="PANTHER" id="PTHR30258:SF2">
    <property type="entry name" value="COMG OPERON PROTEIN 1"/>
    <property type="match status" value="1"/>
</dbReference>
<dbReference type="GO" id="GO:0016887">
    <property type="term" value="F:ATP hydrolysis activity"/>
    <property type="evidence" value="ECO:0007669"/>
    <property type="project" value="TreeGrafter"/>
</dbReference>
<dbReference type="InterPro" id="IPR047667">
    <property type="entry name" value="ATPase_ComGA"/>
</dbReference>
<dbReference type="PANTHER" id="PTHR30258">
    <property type="entry name" value="TYPE II SECRETION SYSTEM PROTEIN GSPE-RELATED"/>
    <property type="match status" value="1"/>
</dbReference>
<sequence length="320" mass="36570">MNEVVQEMFEAAIKKYASDISLHPKGDMYEIRLTIMGINQLYQVIDFEKGQQIINNLKFRSSMSLSEHRRPQTGAMTIRDGVYSRMASVGDFLGREAVVIRLIYQRASDLNEYFFEEQLNLILSKAQNKGLILFSGPVGSGKTSTMYQIARKMGQRVMTIEDPVEIFEPKFLQLQVNNMAQMDYSSLIKATLRHRFDVLIVGEIRDEETARNTVKAALGGQLVLSTVHALNATGVVNRMLAFGIKNVDLRQTLRLINYQRLIPTTKEGRSKVLFEQLTNEQLESEETTHAKISHDWSERLAECMQEKSITEDTFEKFKEG</sequence>
<dbReference type="InterPro" id="IPR001482">
    <property type="entry name" value="T2SS/T4SS_dom"/>
</dbReference>
<dbReference type="GeneID" id="98311510"/>
<evidence type="ECO:0000256" key="2">
    <source>
        <dbReference type="ARBA" id="ARBA00022741"/>
    </source>
</evidence>
<comment type="similarity">
    <text evidence="1">Belongs to the GSP E family.</text>
</comment>
<dbReference type="SUPFAM" id="SSF52540">
    <property type="entry name" value="P-loop containing nucleoside triphosphate hydrolases"/>
    <property type="match status" value="1"/>
</dbReference>
<dbReference type="Pfam" id="PF00437">
    <property type="entry name" value="T2SSE"/>
    <property type="match status" value="1"/>
</dbReference>
<name>A0A3Q8CXV5_9LACO</name>
<reference evidence="5 6" key="1">
    <citation type="submission" date="2016-11" db="EMBL/GenBank/DDBJ databases">
        <title>Interaction between Lactobacillus species and yeast in water kefir.</title>
        <authorList>
            <person name="Behr J."/>
            <person name="Xu D."/>
            <person name="Vogel R.F."/>
        </authorList>
    </citation>
    <scope>NUCLEOTIDE SEQUENCE [LARGE SCALE GENOMIC DNA]</scope>
    <source>
        <strain evidence="5 6">TMW 1.1822</strain>
    </source>
</reference>
<feature type="domain" description="Bacterial type II secretion system protein E" evidence="4">
    <location>
        <begin position="3"/>
        <end position="276"/>
    </location>
</feature>
<evidence type="ECO:0000313" key="5">
    <source>
        <dbReference type="EMBL" id="AUJ30187.1"/>
    </source>
</evidence>
<evidence type="ECO:0000256" key="3">
    <source>
        <dbReference type="ARBA" id="ARBA00022840"/>
    </source>
</evidence>
<dbReference type="GO" id="GO:0005886">
    <property type="term" value="C:plasma membrane"/>
    <property type="evidence" value="ECO:0007669"/>
    <property type="project" value="TreeGrafter"/>
</dbReference>
<organism evidence="5 6">
    <name type="scientific">Liquorilactobacillus hordei</name>
    <dbReference type="NCBI Taxonomy" id="468911"/>
    <lineage>
        <taxon>Bacteria</taxon>
        <taxon>Bacillati</taxon>
        <taxon>Bacillota</taxon>
        <taxon>Bacilli</taxon>
        <taxon>Lactobacillales</taxon>
        <taxon>Lactobacillaceae</taxon>
        <taxon>Liquorilactobacillus</taxon>
    </lineage>
</organism>